<evidence type="ECO:0000256" key="2">
    <source>
        <dbReference type="ARBA" id="ARBA00022723"/>
    </source>
</evidence>
<name>A0A433DLT9_9FUNG</name>
<evidence type="ECO:0000256" key="1">
    <source>
        <dbReference type="ARBA" id="ARBA00010609"/>
    </source>
</evidence>
<accession>A0A433DLT9</accession>
<gene>
    <name evidence="6" type="ORF">BC936DRAFT_145391</name>
</gene>
<protein>
    <submittedName>
        <fullName evidence="6">Cupredoxin</fullName>
    </submittedName>
</protein>
<feature type="domain" description="Plastocyanin-like" evidence="5">
    <location>
        <begin position="59"/>
        <end position="146"/>
    </location>
</feature>
<keyword evidence="2" id="KW-0479">Metal-binding</keyword>
<evidence type="ECO:0000259" key="5">
    <source>
        <dbReference type="Pfam" id="PF07732"/>
    </source>
</evidence>
<proteinExistence type="inferred from homology"/>
<dbReference type="GO" id="GO:0016491">
    <property type="term" value="F:oxidoreductase activity"/>
    <property type="evidence" value="ECO:0007669"/>
    <property type="project" value="UniProtKB-KW"/>
</dbReference>
<keyword evidence="3" id="KW-0560">Oxidoreductase</keyword>
<feature type="non-terminal residue" evidence="6">
    <location>
        <position position="205"/>
    </location>
</feature>
<dbReference type="InterPro" id="IPR008972">
    <property type="entry name" value="Cupredoxin"/>
</dbReference>
<keyword evidence="7" id="KW-1185">Reference proteome</keyword>
<organism evidence="6 7">
    <name type="scientific">Jimgerdemannia flammicorona</name>
    <dbReference type="NCBI Taxonomy" id="994334"/>
    <lineage>
        <taxon>Eukaryota</taxon>
        <taxon>Fungi</taxon>
        <taxon>Fungi incertae sedis</taxon>
        <taxon>Mucoromycota</taxon>
        <taxon>Mucoromycotina</taxon>
        <taxon>Endogonomycetes</taxon>
        <taxon>Endogonales</taxon>
        <taxon>Endogonaceae</taxon>
        <taxon>Jimgerdemannia</taxon>
    </lineage>
</organism>
<dbReference type="InterPro" id="IPR045087">
    <property type="entry name" value="Cu-oxidase_fam"/>
</dbReference>
<dbReference type="OrthoDB" id="2430552at2759"/>
<comment type="similarity">
    <text evidence="1">Belongs to the multicopper oxidase family.</text>
</comment>
<dbReference type="EMBL" id="RBNI01000416">
    <property type="protein sequence ID" value="RUP51834.1"/>
    <property type="molecule type" value="Genomic_DNA"/>
</dbReference>
<sequence>NQYSLFFRSLLPSTAPLPISSPSQRHLNITINASHHHALLTAYAATTLPSRRSTLPPTANTGNLVRIRVRNELQEPTALHWHGMFLRGVPWLDGVPGQTQCPIPADKEYTYEFRVNGQCGIYWWHSHFMAQYVNGMVGAFIIHNPKMEPFRKLYDEEYTVLLSDWYALIDTPRSLLSSENQATHSSYIRFGHVRYHNYSSDLRPI</sequence>
<evidence type="ECO:0000256" key="3">
    <source>
        <dbReference type="ARBA" id="ARBA00023002"/>
    </source>
</evidence>
<reference evidence="6 7" key="1">
    <citation type="journal article" date="2018" name="New Phytol.">
        <title>Phylogenomics of Endogonaceae and evolution of mycorrhizas within Mucoromycota.</title>
        <authorList>
            <person name="Chang Y."/>
            <person name="Desiro A."/>
            <person name="Na H."/>
            <person name="Sandor L."/>
            <person name="Lipzen A."/>
            <person name="Clum A."/>
            <person name="Barry K."/>
            <person name="Grigoriev I.V."/>
            <person name="Martin F.M."/>
            <person name="Stajich J.E."/>
            <person name="Smith M.E."/>
            <person name="Bonito G."/>
            <person name="Spatafora J.W."/>
        </authorList>
    </citation>
    <scope>NUCLEOTIDE SEQUENCE [LARGE SCALE GENOMIC DNA]</scope>
    <source>
        <strain evidence="6 7">GMNB39</strain>
    </source>
</reference>
<feature type="non-terminal residue" evidence="6">
    <location>
        <position position="1"/>
    </location>
</feature>
<dbReference type="Proteomes" id="UP000268093">
    <property type="component" value="Unassembled WGS sequence"/>
</dbReference>
<dbReference type="PROSITE" id="PS00079">
    <property type="entry name" value="MULTICOPPER_OXIDASE1"/>
    <property type="match status" value="1"/>
</dbReference>
<keyword evidence="4" id="KW-0186">Copper</keyword>
<dbReference type="PANTHER" id="PTHR11709:SF511">
    <property type="entry name" value="LACCASE"/>
    <property type="match status" value="1"/>
</dbReference>
<dbReference type="InterPro" id="IPR011707">
    <property type="entry name" value="Cu-oxidase-like_N"/>
</dbReference>
<dbReference type="Gene3D" id="2.60.40.420">
    <property type="entry name" value="Cupredoxins - blue copper proteins"/>
    <property type="match status" value="1"/>
</dbReference>
<dbReference type="InterPro" id="IPR033138">
    <property type="entry name" value="Cu_oxidase_CS"/>
</dbReference>
<evidence type="ECO:0000313" key="6">
    <source>
        <dbReference type="EMBL" id="RUP51834.1"/>
    </source>
</evidence>
<dbReference type="SUPFAM" id="SSF49503">
    <property type="entry name" value="Cupredoxins"/>
    <property type="match status" value="1"/>
</dbReference>
<dbReference type="Pfam" id="PF07732">
    <property type="entry name" value="Cu-oxidase_3"/>
    <property type="match status" value="1"/>
</dbReference>
<comment type="caution">
    <text evidence="6">The sequence shown here is derived from an EMBL/GenBank/DDBJ whole genome shotgun (WGS) entry which is preliminary data.</text>
</comment>
<dbReference type="GO" id="GO:0005507">
    <property type="term" value="F:copper ion binding"/>
    <property type="evidence" value="ECO:0007669"/>
    <property type="project" value="InterPro"/>
</dbReference>
<dbReference type="AlphaFoldDB" id="A0A433DLT9"/>
<evidence type="ECO:0000313" key="7">
    <source>
        <dbReference type="Proteomes" id="UP000268093"/>
    </source>
</evidence>
<dbReference type="PANTHER" id="PTHR11709">
    <property type="entry name" value="MULTI-COPPER OXIDASE"/>
    <property type="match status" value="1"/>
</dbReference>
<evidence type="ECO:0000256" key="4">
    <source>
        <dbReference type="ARBA" id="ARBA00023008"/>
    </source>
</evidence>